<evidence type="ECO:0000313" key="4">
    <source>
        <dbReference type="Proteomes" id="UP000762676"/>
    </source>
</evidence>
<dbReference type="GO" id="GO:0051082">
    <property type="term" value="F:unfolded protein binding"/>
    <property type="evidence" value="ECO:0007669"/>
    <property type="project" value="TreeGrafter"/>
</dbReference>
<proteinExistence type="predicted"/>
<dbReference type="PANTHER" id="PTHR31996:SF2">
    <property type="entry name" value="COILED-COIL DOMAIN-CONTAINING PROTEIN 115"/>
    <property type="match status" value="1"/>
</dbReference>
<gene>
    <name evidence="3" type="ORF">ElyMa_003279800</name>
</gene>
<organism evidence="3 4">
    <name type="scientific">Elysia marginata</name>
    <dbReference type="NCBI Taxonomy" id="1093978"/>
    <lineage>
        <taxon>Eukaryota</taxon>
        <taxon>Metazoa</taxon>
        <taxon>Spiralia</taxon>
        <taxon>Lophotrochozoa</taxon>
        <taxon>Mollusca</taxon>
        <taxon>Gastropoda</taxon>
        <taxon>Heterobranchia</taxon>
        <taxon>Euthyneura</taxon>
        <taxon>Panpulmonata</taxon>
        <taxon>Sacoglossa</taxon>
        <taxon>Placobranchoidea</taxon>
        <taxon>Plakobranchidae</taxon>
        <taxon>Elysia</taxon>
    </lineage>
</organism>
<dbReference type="GO" id="GO:0070072">
    <property type="term" value="P:vacuolar proton-transporting V-type ATPase complex assembly"/>
    <property type="evidence" value="ECO:0007669"/>
    <property type="project" value="InterPro"/>
</dbReference>
<dbReference type="AlphaFoldDB" id="A0AAV4J9V3"/>
<accession>A0AAV4J9V3</accession>
<protein>
    <recommendedName>
        <fullName evidence="1">Vacuolar ATPase assembly protein VMA22</fullName>
    </recommendedName>
</protein>
<dbReference type="Proteomes" id="UP000762676">
    <property type="component" value="Unassembled WGS sequence"/>
</dbReference>
<feature type="compositionally biased region" description="Basic and acidic residues" evidence="2">
    <location>
        <begin position="144"/>
        <end position="194"/>
    </location>
</feature>
<sequence>MLSLNEQLDEKVLQIFDALEELYKVQETLEQVMRDGFFNMSRARYSMGLKRVSADQILEAEMQASKTVLVSEETSGEIVASPKNLSSYQDRVVDAAPASPFFMLHKALNSTETLSDSEISHRQMQGSMDSGTDLRKRHLKDLDKLNLNDDGDNDSKTLNKAGGEEKKYEHAVSSKSDKEKIENDAHAESRDKSKPPKVFNPLNLFGILVPRELRVSQQKFEEAVDLSVQVSNLKHRLQLLQIQYKKLKRAEA</sequence>
<dbReference type="EMBL" id="BMAT01006750">
    <property type="protein sequence ID" value="GFS19090.1"/>
    <property type="molecule type" value="Genomic_DNA"/>
</dbReference>
<reference evidence="3 4" key="1">
    <citation type="journal article" date="2021" name="Elife">
        <title>Chloroplast acquisition without the gene transfer in kleptoplastic sea slugs, Plakobranchus ocellatus.</title>
        <authorList>
            <person name="Maeda T."/>
            <person name="Takahashi S."/>
            <person name="Yoshida T."/>
            <person name="Shimamura S."/>
            <person name="Takaki Y."/>
            <person name="Nagai Y."/>
            <person name="Toyoda A."/>
            <person name="Suzuki Y."/>
            <person name="Arimoto A."/>
            <person name="Ishii H."/>
            <person name="Satoh N."/>
            <person name="Nishiyama T."/>
            <person name="Hasebe M."/>
            <person name="Maruyama T."/>
            <person name="Minagawa J."/>
            <person name="Obokata J."/>
            <person name="Shigenobu S."/>
        </authorList>
    </citation>
    <scope>NUCLEOTIDE SEQUENCE [LARGE SCALE GENOMIC DNA]</scope>
</reference>
<evidence type="ECO:0000256" key="1">
    <source>
        <dbReference type="ARBA" id="ARBA00093634"/>
    </source>
</evidence>
<comment type="caution">
    <text evidence="3">The sequence shown here is derived from an EMBL/GenBank/DDBJ whole genome shotgun (WGS) entry which is preliminary data.</text>
</comment>
<feature type="compositionally biased region" description="Polar residues" evidence="2">
    <location>
        <begin position="114"/>
        <end position="130"/>
    </location>
</feature>
<evidence type="ECO:0000256" key="2">
    <source>
        <dbReference type="SAM" id="MobiDB-lite"/>
    </source>
</evidence>
<dbReference type="InterPro" id="IPR040357">
    <property type="entry name" value="Vma22/CCDC115"/>
</dbReference>
<evidence type="ECO:0000313" key="3">
    <source>
        <dbReference type="EMBL" id="GFS19090.1"/>
    </source>
</evidence>
<feature type="region of interest" description="Disordered" evidence="2">
    <location>
        <begin position="114"/>
        <end position="133"/>
    </location>
</feature>
<name>A0AAV4J9V3_9GAST</name>
<feature type="region of interest" description="Disordered" evidence="2">
    <location>
        <begin position="144"/>
        <end position="196"/>
    </location>
</feature>
<dbReference type="Pfam" id="PF21730">
    <property type="entry name" value="Vma22_CCDC115"/>
    <property type="match status" value="2"/>
</dbReference>
<dbReference type="PANTHER" id="PTHR31996">
    <property type="entry name" value="COILED-COIL DOMAIN-CONTAINING PROTEIN 115"/>
    <property type="match status" value="1"/>
</dbReference>
<keyword evidence="4" id="KW-1185">Reference proteome</keyword>